<dbReference type="PANTHER" id="PTHR24198">
    <property type="entry name" value="ANKYRIN REPEAT AND PROTEIN KINASE DOMAIN-CONTAINING PROTEIN"/>
    <property type="match status" value="1"/>
</dbReference>
<dbReference type="Proteomes" id="UP001187682">
    <property type="component" value="Unassembled WGS sequence"/>
</dbReference>
<name>A0AAE8N8M5_9PEZI</name>
<keyword evidence="1" id="KW-0677">Repeat</keyword>
<evidence type="ECO:0000256" key="1">
    <source>
        <dbReference type="ARBA" id="ARBA00022737"/>
    </source>
</evidence>
<protein>
    <recommendedName>
        <fullName evidence="6">Ankyrin repeat domain-containing protein</fullName>
    </recommendedName>
</protein>
<dbReference type="InterPro" id="IPR036770">
    <property type="entry name" value="Ankyrin_rpt-contain_sf"/>
</dbReference>
<feature type="repeat" description="ANK" evidence="3">
    <location>
        <begin position="209"/>
        <end position="241"/>
    </location>
</feature>
<dbReference type="AlphaFoldDB" id="A0AAE8N8M5"/>
<dbReference type="SUPFAM" id="SSF48403">
    <property type="entry name" value="Ankyrin repeat"/>
    <property type="match status" value="1"/>
</dbReference>
<dbReference type="Pfam" id="PF13637">
    <property type="entry name" value="Ank_4"/>
    <property type="match status" value="1"/>
</dbReference>
<comment type="caution">
    <text evidence="4">The sequence shown here is derived from an EMBL/GenBank/DDBJ whole genome shotgun (WGS) entry which is preliminary data.</text>
</comment>
<dbReference type="InterPro" id="IPR002110">
    <property type="entry name" value="Ankyrin_rpt"/>
</dbReference>
<evidence type="ECO:0000256" key="3">
    <source>
        <dbReference type="PROSITE-ProRule" id="PRU00023"/>
    </source>
</evidence>
<keyword evidence="5" id="KW-1185">Reference proteome</keyword>
<gene>
    <name evidence="4" type="ORF">DNG_10319</name>
</gene>
<evidence type="ECO:0000256" key="2">
    <source>
        <dbReference type="ARBA" id="ARBA00023043"/>
    </source>
</evidence>
<evidence type="ECO:0000313" key="5">
    <source>
        <dbReference type="Proteomes" id="UP001187682"/>
    </source>
</evidence>
<sequence length="317" mass="35033">MDDIWIEDETGLTAFDLVVKRGKVEDVEEFIRLLENTAGRGKAFEVGRHFSLLVCQKARPSYGFCLKRGWECNGKDNAGATLLDRVIEYEFLEGVEVLLQKRLFDIKVQNSPTGDTVLHYARSAEAVKLLLNAGATIDGKNKDGQTPLFWAAYLGCTGVVEELLNSTPKPDVKTQDAEGSNILHVAFDRPDIMALMVKHGVDLNALNNGGRTPLGMASWWNDVEGVKFLLGAGANPNGARAVEISPLFTAIRLSNTSEIFRLLVKNGAELLAQDSRGITALRVAVEYDKRYEAKCIAKKMKDRYAEKARDIYASVLH</sequence>
<accession>A0AAE8N8M5</accession>
<dbReference type="EMBL" id="ONZQ02000022">
    <property type="protein sequence ID" value="SPO07624.1"/>
    <property type="molecule type" value="Genomic_DNA"/>
</dbReference>
<organism evidence="4 5">
    <name type="scientific">Cephalotrichum gorgonifer</name>
    <dbReference type="NCBI Taxonomy" id="2041049"/>
    <lineage>
        <taxon>Eukaryota</taxon>
        <taxon>Fungi</taxon>
        <taxon>Dikarya</taxon>
        <taxon>Ascomycota</taxon>
        <taxon>Pezizomycotina</taxon>
        <taxon>Sordariomycetes</taxon>
        <taxon>Hypocreomycetidae</taxon>
        <taxon>Microascales</taxon>
        <taxon>Microascaceae</taxon>
        <taxon>Cephalotrichum</taxon>
    </lineage>
</organism>
<dbReference type="PROSITE" id="PS50297">
    <property type="entry name" value="ANK_REP_REGION"/>
    <property type="match status" value="1"/>
</dbReference>
<dbReference type="Gene3D" id="1.25.40.20">
    <property type="entry name" value="Ankyrin repeat-containing domain"/>
    <property type="match status" value="1"/>
</dbReference>
<dbReference type="SMART" id="SM00248">
    <property type="entry name" value="ANK"/>
    <property type="match status" value="7"/>
</dbReference>
<dbReference type="PROSITE" id="PS50088">
    <property type="entry name" value="ANK_REPEAT"/>
    <property type="match status" value="2"/>
</dbReference>
<evidence type="ECO:0000313" key="4">
    <source>
        <dbReference type="EMBL" id="SPO07624.1"/>
    </source>
</evidence>
<dbReference type="PANTHER" id="PTHR24198:SF165">
    <property type="entry name" value="ANKYRIN REPEAT-CONTAINING PROTEIN-RELATED"/>
    <property type="match status" value="1"/>
</dbReference>
<reference evidence="4" key="1">
    <citation type="submission" date="2018-03" db="EMBL/GenBank/DDBJ databases">
        <authorList>
            <person name="Guldener U."/>
        </authorList>
    </citation>
    <scope>NUCLEOTIDE SEQUENCE</scope>
</reference>
<feature type="repeat" description="ANK" evidence="3">
    <location>
        <begin position="242"/>
        <end position="275"/>
    </location>
</feature>
<keyword evidence="2 3" id="KW-0040">ANK repeat</keyword>
<proteinExistence type="predicted"/>
<dbReference type="Pfam" id="PF12796">
    <property type="entry name" value="Ank_2"/>
    <property type="match status" value="1"/>
</dbReference>
<evidence type="ECO:0008006" key="6">
    <source>
        <dbReference type="Google" id="ProtNLM"/>
    </source>
</evidence>